<reference evidence="2 3" key="1">
    <citation type="submission" date="2019-07" db="EMBL/GenBank/DDBJ databases">
        <authorList>
            <person name="Huq M.A."/>
        </authorList>
    </citation>
    <scope>NUCLEOTIDE SEQUENCE [LARGE SCALE GENOMIC DNA]</scope>
    <source>
        <strain evidence="2 3">MAH-3</strain>
    </source>
</reference>
<dbReference type="PANTHER" id="PTHR30305">
    <property type="entry name" value="PROTEIN YJDM-RELATED"/>
    <property type="match status" value="1"/>
</dbReference>
<dbReference type="Proteomes" id="UP000316008">
    <property type="component" value="Unassembled WGS sequence"/>
</dbReference>
<dbReference type="RefSeq" id="WP_144334704.1">
    <property type="nucleotide sequence ID" value="NZ_VLPL01000013.1"/>
</dbReference>
<dbReference type="InterPro" id="IPR013988">
    <property type="entry name" value="YjdM_C"/>
</dbReference>
<dbReference type="SMART" id="SM00782">
    <property type="entry name" value="PhnA_Zn_Ribbon"/>
    <property type="match status" value="1"/>
</dbReference>
<dbReference type="AlphaFoldDB" id="A0A556MGE3"/>
<keyword evidence="3" id="KW-1185">Reference proteome</keyword>
<accession>A0A556MGE3</accession>
<dbReference type="InterPro" id="IPR013991">
    <property type="entry name" value="PhnaA_N_proteobac"/>
</dbReference>
<evidence type="ECO:0000313" key="2">
    <source>
        <dbReference type="EMBL" id="TSJ39004.1"/>
    </source>
</evidence>
<proteinExistence type="predicted"/>
<protein>
    <submittedName>
        <fullName evidence="2">PhnA protein</fullName>
    </submittedName>
</protein>
<dbReference type="Gene3D" id="2.30.30.40">
    <property type="entry name" value="SH3 Domains"/>
    <property type="match status" value="1"/>
</dbReference>
<dbReference type="OrthoDB" id="9810131at2"/>
<evidence type="ECO:0000313" key="3">
    <source>
        <dbReference type="Proteomes" id="UP000316008"/>
    </source>
</evidence>
<comment type="caution">
    <text evidence="2">The sequence shown here is derived from an EMBL/GenBank/DDBJ whole genome shotgun (WGS) entry which is preliminary data.</text>
</comment>
<dbReference type="Pfam" id="PF03831">
    <property type="entry name" value="YjdM"/>
    <property type="match status" value="1"/>
</dbReference>
<feature type="domain" description="PhnA protein N-terminal proteobacterial" evidence="1">
    <location>
        <begin position="6"/>
        <end position="52"/>
    </location>
</feature>
<gene>
    <name evidence="2" type="ORF">FO442_18490</name>
</gene>
<sequence>MNFEKQLNLRSGEKCELSGSIDHLEAYQVQPSEGNSADDFILITQNLKDQLEGKKEPVANDWRCLNDAMWSEVPAVKVIAYRMLHKLKEEGWPNDLLEMIYLDDQELSWAKSGMEDEDAVKHIDSNGAVLKAGDTVVLIKELDVKGSTITAKRGTAVRNIRLVQDDPTLIEGKIDGQSIYILTQFVKK</sequence>
<name>A0A556MGE3_9FLAO</name>
<dbReference type="PANTHER" id="PTHR30305:SF3">
    <property type="entry name" value="PROTEIN YJDM"/>
    <property type="match status" value="1"/>
</dbReference>
<dbReference type="EMBL" id="VLPL01000013">
    <property type="protein sequence ID" value="TSJ39004.1"/>
    <property type="molecule type" value="Genomic_DNA"/>
</dbReference>
<dbReference type="SUPFAM" id="SSF82057">
    <property type="entry name" value="Prokaryotic SH3-related domain"/>
    <property type="match status" value="1"/>
</dbReference>
<evidence type="ECO:0000259" key="1">
    <source>
        <dbReference type="SMART" id="SM00782"/>
    </source>
</evidence>
<organism evidence="2 3">
    <name type="scientific">Fluviicola chungangensis</name>
    <dbReference type="NCBI Taxonomy" id="2597671"/>
    <lineage>
        <taxon>Bacteria</taxon>
        <taxon>Pseudomonadati</taxon>
        <taxon>Bacteroidota</taxon>
        <taxon>Flavobacteriia</taxon>
        <taxon>Flavobacteriales</taxon>
        <taxon>Crocinitomicaceae</taxon>
        <taxon>Fluviicola</taxon>
    </lineage>
</organism>